<dbReference type="AlphaFoldDB" id="A0A0F6WAW8"/>
<dbReference type="KEGG" id="samy:DB32_008945"/>
<evidence type="ECO:0000256" key="2">
    <source>
        <dbReference type="RuleBase" id="RU362039"/>
    </source>
</evidence>
<comment type="similarity">
    <text evidence="1 2">Belongs to the metallophosphoesterase superfamily. YfcE family.</text>
</comment>
<dbReference type="InterPro" id="IPR029052">
    <property type="entry name" value="Metallo-depent_PP-like"/>
</dbReference>
<dbReference type="Pfam" id="PF12850">
    <property type="entry name" value="Metallophos_2"/>
    <property type="match status" value="1"/>
</dbReference>
<dbReference type="InterPro" id="IPR000979">
    <property type="entry name" value="Phosphodiesterase_MJ0936/Vps29"/>
</dbReference>
<dbReference type="GO" id="GO:0046872">
    <property type="term" value="F:metal ion binding"/>
    <property type="evidence" value="ECO:0007669"/>
    <property type="project" value="UniProtKB-KW"/>
</dbReference>
<dbReference type="STRING" id="927083.DB32_008945"/>
<protein>
    <recommendedName>
        <fullName evidence="2">Phosphoesterase</fullName>
        <ecNumber evidence="2">3.1.4.-</ecNumber>
    </recommendedName>
</protein>
<evidence type="ECO:0000313" key="5">
    <source>
        <dbReference type="Proteomes" id="UP000034883"/>
    </source>
</evidence>
<dbReference type="InterPro" id="IPR024654">
    <property type="entry name" value="Calcineurin-like_PHP_lpxH"/>
</dbReference>
<evidence type="ECO:0000256" key="1">
    <source>
        <dbReference type="ARBA" id="ARBA00008950"/>
    </source>
</evidence>
<comment type="cofactor">
    <cofactor evidence="2">
        <name>a divalent metal cation</name>
        <dbReference type="ChEBI" id="CHEBI:60240"/>
    </cofactor>
</comment>
<feature type="domain" description="Calcineurin-like phosphoesterase" evidence="3">
    <location>
        <begin position="1"/>
        <end position="135"/>
    </location>
</feature>
<dbReference type="PANTHER" id="PTHR11124">
    <property type="entry name" value="VACUOLAR SORTING PROTEIN VPS29"/>
    <property type="match status" value="1"/>
</dbReference>
<dbReference type="NCBIfam" id="TIGR00040">
    <property type="entry name" value="yfcE"/>
    <property type="match status" value="1"/>
</dbReference>
<dbReference type="EMBL" id="CP011125">
    <property type="protein sequence ID" value="AKF11796.1"/>
    <property type="molecule type" value="Genomic_DNA"/>
</dbReference>
<keyword evidence="5" id="KW-1185">Reference proteome</keyword>
<dbReference type="GO" id="GO:0016787">
    <property type="term" value="F:hydrolase activity"/>
    <property type="evidence" value="ECO:0007669"/>
    <property type="project" value="UniProtKB-UniRule"/>
</dbReference>
<dbReference type="RefSeq" id="WP_053238627.1">
    <property type="nucleotide sequence ID" value="NZ_CP011125.1"/>
</dbReference>
<accession>A0A0F6WAW8</accession>
<proteinExistence type="inferred from homology"/>
<dbReference type="Gene3D" id="3.60.21.10">
    <property type="match status" value="1"/>
</dbReference>
<evidence type="ECO:0000259" key="3">
    <source>
        <dbReference type="Pfam" id="PF12850"/>
    </source>
</evidence>
<organism evidence="4 5">
    <name type="scientific">Sandaracinus amylolyticus</name>
    <dbReference type="NCBI Taxonomy" id="927083"/>
    <lineage>
        <taxon>Bacteria</taxon>
        <taxon>Pseudomonadati</taxon>
        <taxon>Myxococcota</taxon>
        <taxon>Polyangia</taxon>
        <taxon>Polyangiales</taxon>
        <taxon>Sandaracinaceae</taxon>
        <taxon>Sandaracinus</taxon>
    </lineage>
</organism>
<keyword evidence="2" id="KW-0479">Metal-binding</keyword>
<sequence length="160" mass="16950">MQVGLISDTHGLVRPEALAALAGVARVVHAGDVGGRHVLDALSAIAPVTAVRGNNDDDAFGRTLPERATITLGGARVHVVHERAHVALDEHVALVVTGHSHRPAIEARDGVTWIDPGSAGPRRFSLPITIARIEIVRGVVRDARIVTLDVAPPRGRARKR</sequence>
<dbReference type="EC" id="3.1.4.-" evidence="2"/>
<gene>
    <name evidence="4" type="ORF">DB32_008945</name>
</gene>
<reference evidence="4 5" key="1">
    <citation type="submission" date="2015-03" db="EMBL/GenBank/DDBJ databases">
        <title>Genome assembly of Sandaracinus amylolyticus DSM 53668.</title>
        <authorList>
            <person name="Sharma G."/>
            <person name="Subramanian S."/>
        </authorList>
    </citation>
    <scope>NUCLEOTIDE SEQUENCE [LARGE SCALE GENOMIC DNA]</scope>
    <source>
        <strain evidence="4 5">DSM 53668</strain>
    </source>
</reference>
<evidence type="ECO:0000313" key="4">
    <source>
        <dbReference type="EMBL" id="AKF11796.1"/>
    </source>
</evidence>
<name>A0A0F6WAW8_9BACT</name>
<dbReference type="SUPFAM" id="SSF56300">
    <property type="entry name" value="Metallo-dependent phosphatases"/>
    <property type="match status" value="1"/>
</dbReference>
<dbReference type="Proteomes" id="UP000034883">
    <property type="component" value="Chromosome"/>
</dbReference>
<dbReference type="OrthoDB" id="9785951at2"/>